<dbReference type="Gene3D" id="1.10.357.40">
    <property type="entry name" value="YbiA-like"/>
    <property type="match status" value="1"/>
</dbReference>
<gene>
    <name evidence="2" type="ORF">MtrunA17_Chr7g0249411</name>
</gene>
<dbReference type="NCBIfam" id="TIGR02464">
    <property type="entry name" value="ribofla_fusion"/>
    <property type="match status" value="1"/>
</dbReference>
<feature type="domain" description="NADAR" evidence="1">
    <location>
        <begin position="1020"/>
        <end position="1089"/>
    </location>
</feature>
<keyword evidence="2" id="KW-0560">Oxidoreductase</keyword>
<name>A0A396H5W9_MEDTR</name>
<protein>
    <submittedName>
        <fullName evidence="2">Putative 5-amino-6-(5-phosphoribosylamino)uracil reductase</fullName>
        <ecNumber evidence="2">1.1.1.193</ecNumber>
    </submittedName>
</protein>
<dbReference type="Proteomes" id="UP000265566">
    <property type="component" value="Chromosome 7"/>
</dbReference>
<dbReference type="Gramene" id="rna41671">
    <property type="protein sequence ID" value="RHN47114.1"/>
    <property type="gene ID" value="gene41671"/>
</dbReference>
<proteinExistence type="predicted"/>
<reference evidence="2" key="1">
    <citation type="journal article" date="2018" name="Nat. Plants">
        <title>Whole-genome landscape of Medicago truncatula symbiotic genes.</title>
        <authorList>
            <person name="Pecrix Y."/>
            <person name="Gamas P."/>
            <person name="Carrere S."/>
        </authorList>
    </citation>
    <scope>NUCLEOTIDE SEQUENCE</scope>
    <source>
        <tissue evidence="2">Leaves</tissue>
    </source>
</reference>
<dbReference type="EMBL" id="PSQE01000007">
    <property type="protein sequence ID" value="RHN47114.1"/>
    <property type="molecule type" value="Genomic_DNA"/>
</dbReference>
<dbReference type="AlphaFoldDB" id="A0A396H5W9"/>
<dbReference type="SUPFAM" id="SSF143990">
    <property type="entry name" value="YbiA-like"/>
    <property type="match status" value="1"/>
</dbReference>
<dbReference type="Pfam" id="PF08719">
    <property type="entry name" value="NADAR"/>
    <property type="match status" value="1"/>
</dbReference>
<dbReference type="GO" id="GO:0008703">
    <property type="term" value="F:5-amino-6-(5-phosphoribosylamino)uracil reductase activity"/>
    <property type="evidence" value="ECO:0007669"/>
    <property type="project" value="UniProtKB-EC"/>
</dbReference>
<dbReference type="InterPro" id="IPR037238">
    <property type="entry name" value="YbiA-like_sf"/>
</dbReference>
<sequence length="1105" mass="124302">MELSLFDGNEDAYWWILCTEQYFRATGKSEVAKMMVADLTMRGRLEWWLWWSPRHPQSNWDTFTTALFWRFKPEWRHLLPILDDEIEPTSKPLKSTEATFFLEDSVADASLTVVGDPRNTTLAHIRTPENMQLASCSPSPHSIAVSDYVPVRTAITETHIKDWGYKDDADFTIPPKPPDATQPESTCVLLSRTSKITTIRDTRAYDLGPTKPPSPISVILPPPSLQPKPPDLLIAPPPAVPPVSSPPPKPPDRSVATGINPLCAHVTLHSYPTPTVLLFGTAENSTHLISIPFPFPVVDSPTLGLKSPHVVFLFNPGGSQFLKTSHFKFYKDVVTNVVLLQWWYNLPVTIISAEIPPPEPPDSAAILLPLATTLNTYLTLISGSCIDMVSRFCHGEFFGFETREFVKIEFSPNTCYMFAIMPIRPNLFQILQIFVTIFGSSSLESCLLSLDNVVSADVNVDDLNNKHFPTTLIGVRIMALPTSMKVPDPTFDIDLISFLVVITEISLNIIMSLDSLNHLLEPSVCVVVQTLSSFVLSRSKLTVLHCREEDEEQCPLWLELIFLATVETFVFSYDFSVFDTGSSCGVYPYLHVCCYNPGDICFPHHASNFWNDIIVYGSFEFGIWTKSDSFKDDSMPEKIPNWMAGTYDYGQTFIGSVYNFELAKYSVKCVIVANYKVPISMNSTSDIQENGICAPTQSVVAAFNSYAMVTLATFFHVVTTFFKFGVAASTISELGYNEVGIRFNINPRDNKVVIHDGHVTHPFLGVIQFPLIFVGSKVPPMSVEYSSTYPFRGFPSIWKLDVVSSSSLLMASWVPNSVRMFEKVMSNYIVPSTMTCADIVVIYVAFFIIDVHLNSQDKQRIVFLITHRFSTLVNVLMLAEVENGEMVDISKHESTLKLVAAQEWLFFVMRTPIFLQSGLCLTCHDCNKKRFSHFASQIDKITSIVHKTHPKYTGYDEMKWLIAWFWNIVEVVSVEQNQHLFVHWQKQIALGVILVHGIKLVEACLVYNLEDKVDFEELRPDWDNMKIDVMYSALKCKFSTYPHLSSMLLSTAGSVLVEASPHDLFWGGGREGEGLNYLGRLLMKLRSEFLEESSSSSNESPSLAV</sequence>
<comment type="caution">
    <text evidence="2">The sequence shown here is derived from an EMBL/GenBank/DDBJ whole genome shotgun (WGS) entry which is preliminary data.</text>
</comment>
<dbReference type="CDD" id="cd15457">
    <property type="entry name" value="NADAR"/>
    <property type="match status" value="1"/>
</dbReference>
<dbReference type="InterPro" id="IPR012816">
    <property type="entry name" value="NADAR"/>
</dbReference>
<evidence type="ECO:0000259" key="1">
    <source>
        <dbReference type="Pfam" id="PF08719"/>
    </source>
</evidence>
<dbReference type="EC" id="1.1.1.193" evidence="2"/>
<accession>A0A396H5W9</accession>
<evidence type="ECO:0000313" key="2">
    <source>
        <dbReference type="EMBL" id="RHN47114.1"/>
    </source>
</evidence>
<organism evidence="2">
    <name type="scientific">Medicago truncatula</name>
    <name type="common">Barrel medic</name>
    <name type="synonym">Medicago tribuloides</name>
    <dbReference type="NCBI Taxonomy" id="3880"/>
    <lineage>
        <taxon>Eukaryota</taxon>
        <taxon>Viridiplantae</taxon>
        <taxon>Streptophyta</taxon>
        <taxon>Embryophyta</taxon>
        <taxon>Tracheophyta</taxon>
        <taxon>Spermatophyta</taxon>
        <taxon>Magnoliopsida</taxon>
        <taxon>eudicotyledons</taxon>
        <taxon>Gunneridae</taxon>
        <taxon>Pentapetalae</taxon>
        <taxon>rosids</taxon>
        <taxon>fabids</taxon>
        <taxon>Fabales</taxon>
        <taxon>Fabaceae</taxon>
        <taxon>Papilionoideae</taxon>
        <taxon>50 kb inversion clade</taxon>
        <taxon>NPAAA clade</taxon>
        <taxon>Hologalegina</taxon>
        <taxon>IRL clade</taxon>
        <taxon>Trifolieae</taxon>
        <taxon>Medicago</taxon>
    </lineage>
</organism>